<evidence type="ECO:0000256" key="4">
    <source>
        <dbReference type="ARBA" id="ARBA00023163"/>
    </source>
</evidence>
<dbReference type="GO" id="GO:0003677">
    <property type="term" value="F:DNA binding"/>
    <property type="evidence" value="ECO:0007669"/>
    <property type="project" value="UniProtKB-KW"/>
</dbReference>
<reference evidence="8" key="1">
    <citation type="submission" date="2023-02" db="EMBL/GenBank/DDBJ databases">
        <title>Genome of toxic invasive species Heracleum sosnowskyi carries increased number of genes despite the absence of recent whole-genome duplications.</title>
        <authorList>
            <person name="Schelkunov M."/>
            <person name="Shtratnikova V."/>
            <person name="Makarenko M."/>
            <person name="Klepikova A."/>
            <person name="Omelchenko D."/>
            <person name="Novikova G."/>
            <person name="Obukhova E."/>
            <person name="Bogdanov V."/>
            <person name="Penin A."/>
            <person name="Logacheva M."/>
        </authorList>
    </citation>
    <scope>NUCLEOTIDE SEQUENCE</scope>
    <source>
        <strain evidence="8">Hsosn_3</strain>
        <tissue evidence="8">Leaf</tissue>
    </source>
</reference>
<evidence type="ECO:0000313" key="8">
    <source>
        <dbReference type="EMBL" id="KAK1376513.1"/>
    </source>
</evidence>
<evidence type="ECO:0000256" key="5">
    <source>
        <dbReference type="ARBA" id="ARBA00023242"/>
    </source>
</evidence>
<sequence>MIHPVHCEEDDKRHAQLTSTPRNINRETEIVSVKTQTLILETEKNVMQYRRRITKDDNTIAHLNSTNKSRKGENFDSAKPIVQYRRRVKATITLNEGHNYFENIPDEILMIILKKLMNGLVELFVLGLGCGGPRIMDVVDQESYAEASLEDWKSSYESCTGSIHALFNYIFCSFDNKYVIADVIRSQNLYFLTERAQPTQLEEQSRDQQLSIPMENTGLPRSFNLESYTKFMKVLQKFPFDMAPENAIQRVFDSLHSPDDMIRENSIHCQDVPVPYRYLTLMFLNMDVWTSSLSPSVRLVSFDVPEQLIRIFDNTIQISLINAGFQLPTPLVPRRNFEFYRFFKVVDAHVSVIFDISTAYFLHSSDGSVGKNLWRRQSAVIVYQLDEVSSKVFWAENVHRPSLNLQTNIYTDLMNSKMMFSAKHLVNTLLWRYNRRKSKVTLSVWQEDGLFKVQNLLLLFTEKMKMAFLDIVSAPVDDKKWVILVNGDIRVMRNRIDVHNIPGTVSCIAVSTFRLEAAPLKAYNFLIKHLQKIQFPWGRGYSTQEVIRFESESNHIMLLQGIYPEEFTPRNSPHFNAYLLQEASSDEFCRFVVGALMTEVDGFINLSLCMETDLKLNPAGFAILPDGINPYSSLVTIVVRETLKVSDDICRKMEDSIKRSIGGIRTTMKCNSLLLKGKKILSLSSEAFRF</sequence>
<dbReference type="InterPro" id="IPR042160">
    <property type="entry name" value="HD-Zip_IV"/>
</dbReference>
<keyword evidence="1" id="KW-0805">Transcription regulation</keyword>
<keyword evidence="2" id="KW-0238">DNA-binding</keyword>
<feature type="domain" description="START" evidence="6">
    <location>
        <begin position="316"/>
        <end position="429"/>
    </location>
</feature>
<dbReference type="PANTHER" id="PTHR45654:SF90">
    <property type="entry name" value="HOMEOBOX-LEUCINE ZIPPER PROTEIN ROC7-LIKE"/>
    <property type="match status" value="1"/>
</dbReference>
<keyword evidence="3" id="KW-0371">Homeobox</keyword>
<evidence type="ECO:0000259" key="7">
    <source>
        <dbReference type="Pfam" id="PF25797"/>
    </source>
</evidence>
<dbReference type="InterPro" id="IPR002913">
    <property type="entry name" value="START_lipid-bd_dom"/>
</dbReference>
<evidence type="ECO:0000256" key="1">
    <source>
        <dbReference type="ARBA" id="ARBA00023015"/>
    </source>
</evidence>
<keyword evidence="4" id="KW-0804">Transcription</keyword>
<accession>A0AAD8I243</accession>
<evidence type="ECO:0000256" key="2">
    <source>
        <dbReference type="ARBA" id="ARBA00023125"/>
    </source>
</evidence>
<keyword evidence="9" id="KW-1185">Reference proteome</keyword>
<proteinExistence type="predicted"/>
<keyword evidence="5" id="KW-0539">Nucleus</keyword>
<dbReference type="AlphaFoldDB" id="A0AAD8I243"/>
<dbReference type="Proteomes" id="UP001237642">
    <property type="component" value="Unassembled WGS sequence"/>
</dbReference>
<protein>
    <submittedName>
        <fullName evidence="8">Uncharacterized protein</fullName>
    </submittedName>
</protein>
<name>A0AAD8I243_9APIA</name>
<comment type="caution">
    <text evidence="8">The sequence shown here is derived from an EMBL/GenBank/DDBJ whole genome shotgun (WGS) entry which is preliminary data.</text>
</comment>
<evidence type="ECO:0000256" key="3">
    <source>
        <dbReference type="ARBA" id="ARBA00023155"/>
    </source>
</evidence>
<dbReference type="InterPro" id="IPR057993">
    <property type="entry name" value="HD-Zip_IV_C"/>
</dbReference>
<dbReference type="PANTHER" id="PTHR45654">
    <property type="entry name" value="HOMEOBOX-LEUCINE ZIPPER PROTEIN MERISTEM L1"/>
    <property type="match status" value="1"/>
</dbReference>
<dbReference type="Pfam" id="PF01852">
    <property type="entry name" value="START"/>
    <property type="match status" value="1"/>
</dbReference>
<feature type="domain" description="HD-Zip IV C-terminal" evidence="7">
    <location>
        <begin position="457"/>
        <end position="629"/>
    </location>
</feature>
<evidence type="ECO:0000313" key="9">
    <source>
        <dbReference type="Proteomes" id="UP001237642"/>
    </source>
</evidence>
<organism evidence="8 9">
    <name type="scientific">Heracleum sosnowskyi</name>
    <dbReference type="NCBI Taxonomy" id="360622"/>
    <lineage>
        <taxon>Eukaryota</taxon>
        <taxon>Viridiplantae</taxon>
        <taxon>Streptophyta</taxon>
        <taxon>Embryophyta</taxon>
        <taxon>Tracheophyta</taxon>
        <taxon>Spermatophyta</taxon>
        <taxon>Magnoliopsida</taxon>
        <taxon>eudicotyledons</taxon>
        <taxon>Gunneridae</taxon>
        <taxon>Pentapetalae</taxon>
        <taxon>asterids</taxon>
        <taxon>campanulids</taxon>
        <taxon>Apiales</taxon>
        <taxon>Apiaceae</taxon>
        <taxon>Apioideae</taxon>
        <taxon>apioid superclade</taxon>
        <taxon>Tordylieae</taxon>
        <taxon>Tordyliinae</taxon>
        <taxon>Heracleum</taxon>
    </lineage>
</organism>
<gene>
    <name evidence="8" type="ORF">POM88_032706</name>
</gene>
<reference evidence="8" key="2">
    <citation type="submission" date="2023-05" db="EMBL/GenBank/DDBJ databases">
        <authorList>
            <person name="Schelkunov M.I."/>
        </authorList>
    </citation>
    <scope>NUCLEOTIDE SEQUENCE</scope>
    <source>
        <strain evidence="8">Hsosn_3</strain>
        <tissue evidence="8">Leaf</tissue>
    </source>
</reference>
<dbReference type="GO" id="GO:0008289">
    <property type="term" value="F:lipid binding"/>
    <property type="evidence" value="ECO:0007669"/>
    <property type="project" value="InterPro"/>
</dbReference>
<dbReference type="EMBL" id="JAUIZM010000007">
    <property type="protein sequence ID" value="KAK1376513.1"/>
    <property type="molecule type" value="Genomic_DNA"/>
</dbReference>
<evidence type="ECO:0000259" key="6">
    <source>
        <dbReference type="Pfam" id="PF01852"/>
    </source>
</evidence>
<dbReference type="Pfam" id="PF25797">
    <property type="entry name" value="PDF2_C"/>
    <property type="match status" value="1"/>
</dbReference>